<evidence type="ECO:0000256" key="13">
    <source>
        <dbReference type="ARBA" id="ARBA00023136"/>
    </source>
</evidence>
<evidence type="ECO:0000256" key="8">
    <source>
        <dbReference type="ARBA" id="ARBA00022723"/>
    </source>
</evidence>
<dbReference type="GO" id="GO:0046872">
    <property type="term" value="F:metal ion binding"/>
    <property type="evidence" value="ECO:0007669"/>
    <property type="project" value="UniProtKB-UniRule"/>
</dbReference>
<organism evidence="17 18">
    <name type="scientific">Acorus calamus</name>
    <name type="common">Sweet flag</name>
    <dbReference type="NCBI Taxonomy" id="4465"/>
    <lineage>
        <taxon>Eukaryota</taxon>
        <taxon>Viridiplantae</taxon>
        <taxon>Streptophyta</taxon>
        <taxon>Embryophyta</taxon>
        <taxon>Tracheophyta</taxon>
        <taxon>Spermatophyta</taxon>
        <taxon>Magnoliopsida</taxon>
        <taxon>Liliopsida</taxon>
        <taxon>Acoraceae</taxon>
        <taxon>Acorus</taxon>
    </lineage>
</organism>
<gene>
    <name evidence="17" type="ORF">QJS10_CPA10g01338</name>
</gene>
<evidence type="ECO:0000256" key="16">
    <source>
        <dbReference type="SAM" id="Phobius"/>
    </source>
</evidence>
<feature type="binding site" evidence="14">
    <location>
        <position position="43"/>
    </location>
    <ligand>
        <name>Fe cation</name>
        <dbReference type="ChEBI" id="CHEBI:24875"/>
        <label>2</label>
    </ligand>
</feature>
<keyword evidence="7 15" id="KW-0812">Transmembrane</keyword>
<comment type="similarity">
    <text evidence="3 15">Belongs to the alternative oxidase family.</text>
</comment>
<evidence type="ECO:0000256" key="3">
    <source>
        <dbReference type="ARBA" id="ARBA00008388"/>
    </source>
</evidence>
<keyword evidence="10 16" id="KW-1133">Transmembrane helix</keyword>
<sequence>MMLETVAAVPGMVGGLLLHCKSLRRFEHSGGWIKALLEESENERMHLMTFMEVAKPKWYERALVFIVQGIFFNAYFLAYVTSPKLAHRITGYLEEEAIYSYTKFLKDLNEGKIENRPAPAIAIDYWRLPPDAMRRDVVVVVKADEAHHHDVNHFASDIHQQGHELKEHPAPIGYH</sequence>
<dbReference type="EMBL" id="JAUJYO010000010">
    <property type="protein sequence ID" value="KAK1305734.1"/>
    <property type="molecule type" value="Genomic_DNA"/>
</dbReference>
<dbReference type="Pfam" id="PF01786">
    <property type="entry name" value="AOX"/>
    <property type="match status" value="1"/>
</dbReference>
<reference evidence="17" key="2">
    <citation type="submission" date="2023-06" db="EMBL/GenBank/DDBJ databases">
        <authorList>
            <person name="Ma L."/>
            <person name="Liu K.-W."/>
            <person name="Li Z."/>
            <person name="Hsiao Y.-Y."/>
            <person name="Qi Y."/>
            <person name="Fu T."/>
            <person name="Tang G."/>
            <person name="Zhang D."/>
            <person name="Sun W.-H."/>
            <person name="Liu D.-K."/>
            <person name="Li Y."/>
            <person name="Chen G.-Z."/>
            <person name="Liu X.-D."/>
            <person name="Liao X.-Y."/>
            <person name="Jiang Y.-T."/>
            <person name="Yu X."/>
            <person name="Hao Y."/>
            <person name="Huang J."/>
            <person name="Zhao X.-W."/>
            <person name="Ke S."/>
            <person name="Chen Y.-Y."/>
            <person name="Wu W.-L."/>
            <person name="Hsu J.-L."/>
            <person name="Lin Y.-F."/>
            <person name="Huang M.-D."/>
            <person name="Li C.-Y."/>
            <person name="Huang L."/>
            <person name="Wang Z.-W."/>
            <person name="Zhao X."/>
            <person name="Zhong W.-Y."/>
            <person name="Peng D.-H."/>
            <person name="Ahmad S."/>
            <person name="Lan S."/>
            <person name="Zhang J.-S."/>
            <person name="Tsai W.-C."/>
            <person name="Van De Peer Y."/>
            <person name="Liu Z.-J."/>
        </authorList>
    </citation>
    <scope>NUCLEOTIDE SEQUENCE</scope>
    <source>
        <strain evidence="17">CP</strain>
        <tissue evidence="17">Leaves</tissue>
    </source>
</reference>
<dbReference type="CDD" id="cd01053">
    <property type="entry name" value="AOX"/>
    <property type="match status" value="1"/>
</dbReference>
<feature type="binding site" evidence="14">
    <location>
        <position position="46"/>
    </location>
    <ligand>
        <name>Fe cation</name>
        <dbReference type="ChEBI" id="CHEBI:24875"/>
        <label>1</label>
    </ligand>
</feature>
<evidence type="ECO:0000256" key="1">
    <source>
        <dbReference type="ARBA" id="ARBA00001192"/>
    </source>
</evidence>
<evidence type="ECO:0000256" key="15">
    <source>
        <dbReference type="RuleBase" id="RU003779"/>
    </source>
</evidence>
<evidence type="ECO:0000256" key="11">
    <source>
        <dbReference type="ARBA" id="ARBA00023002"/>
    </source>
</evidence>
<dbReference type="InterPro" id="IPR002680">
    <property type="entry name" value="AOX"/>
</dbReference>
<dbReference type="PIRSF" id="PIRSF005229">
    <property type="entry name" value="AOX"/>
    <property type="match status" value="1"/>
</dbReference>
<accession>A0AAV9DXE0</accession>
<feature type="binding site" evidence="14">
    <location>
        <position position="43"/>
    </location>
    <ligand>
        <name>Fe cation</name>
        <dbReference type="ChEBI" id="CHEBI:24875"/>
        <label>1</label>
    </ligand>
</feature>
<dbReference type="EC" id="1.10.3.11" evidence="15"/>
<evidence type="ECO:0000256" key="5">
    <source>
        <dbReference type="ARBA" id="ARBA00022448"/>
    </source>
</evidence>
<evidence type="ECO:0000313" key="17">
    <source>
        <dbReference type="EMBL" id="KAK1305734.1"/>
    </source>
</evidence>
<dbReference type="GO" id="GO:0005743">
    <property type="term" value="C:mitochondrial inner membrane"/>
    <property type="evidence" value="ECO:0007669"/>
    <property type="project" value="UniProtKB-SubCell"/>
</dbReference>
<keyword evidence="6 15" id="KW-0679">Respiratory chain</keyword>
<keyword evidence="11 15" id="KW-0560">Oxidoreductase</keyword>
<feature type="transmembrane region" description="Helical" evidence="16">
    <location>
        <begin position="58"/>
        <end position="80"/>
    </location>
</feature>
<dbReference type="Gene3D" id="1.20.1260.140">
    <property type="entry name" value="Alternative oxidase"/>
    <property type="match status" value="1"/>
</dbReference>
<comment type="subunit">
    <text evidence="4">Homodimer; disulfide-linked.</text>
</comment>
<dbReference type="GO" id="GO:0098803">
    <property type="term" value="C:respiratory chain complex"/>
    <property type="evidence" value="ECO:0007669"/>
    <property type="project" value="UniProtKB-UniRule"/>
</dbReference>
<dbReference type="GO" id="GO:0102721">
    <property type="term" value="F:ubiquinol:oxygen oxidoreductase activity"/>
    <property type="evidence" value="ECO:0007669"/>
    <property type="project" value="UniProtKB-EC"/>
</dbReference>
<evidence type="ECO:0000256" key="10">
    <source>
        <dbReference type="ARBA" id="ARBA00022989"/>
    </source>
</evidence>
<evidence type="ECO:0000256" key="7">
    <source>
        <dbReference type="ARBA" id="ARBA00022692"/>
    </source>
</evidence>
<keyword evidence="9 15" id="KW-0249">Electron transport</keyword>
<keyword evidence="18" id="KW-1185">Reference proteome</keyword>
<keyword evidence="5" id="KW-0813">Transport</keyword>
<keyword evidence="8 14" id="KW-0479">Metal-binding</keyword>
<dbReference type="GO" id="GO:0106292">
    <property type="term" value="F:superoxide-generating NADPH oxidase activity"/>
    <property type="evidence" value="ECO:0007669"/>
    <property type="project" value="UniProtKB-ARBA"/>
</dbReference>
<feature type="binding site" evidence="14">
    <location>
        <position position="94"/>
    </location>
    <ligand>
        <name>Fe cation</name>
        <dbReference type="ChEBI" id="CHEBI:24875"/>
        <label>2</label>
    </ligand>
</feature>
<keyword evidence="13 15" id="KW-0472">Membrane</keyword>
<feature type="binding site" evidence="14">
    <location>
        <position position="145"/>
    </location>
    <ligand>
        <name>Fe cation</name>
        <dbReference type="ChEBI" id="CHEBI:24875"/>
        <label>1</label>
    </ligand>
</feature>
<evidence type="ECO:0000256" key="2">
    <source>
        <dbReference type="ARBA" id="ARBA00004448"/>
    </source>
</evidence>
<reference evidence="17" key="1">
    <citation type="journal article" date="2023" name="Nat. Commun.">
        <title>Diploid and tetraploid genomes of Acorus and the evolution of monocots.</title>
        <authorList>
            <person name="Ma L."/>
            <person name="Liu K.W."/>
            <person name="Li Z."/>
            <person name="Hsiao Y.Y."/>
            <person name="Qi Y."/>
            <person name="Fu T."/>
            <person name="Tang G.D."/>
            <person name="Zhang D."/>
            <person name="Sun W.H."/>
            <person name="Liu D.K."/>
            <person name="Li Y."/>
            <person name="Chen G.Z."/>
            <person name="Liu X.D."/>
            <person name="Liao X.Y."/>
            <person name="Jiang Y.T."/>
            <person name="Yu X."/>
            <person name="Hao Y."/>
            <person name="Huang J."/>
            <person name="Zhao X.W."/>
            <person name="Ke S."/>
            <person name="Chen Y.Y."/>
            <person name="Wu W.L."/>
            <person name="Hsu J.L."/>
            <person name="Lin Y.F."/>
            <person name="Huang M.D."/>
            <person name="Li C.Y."/>
            <person name="Huang L."/>
            <person name="Wang Z.W."/>
            <person name="Zhao X."/>
            <person name="Zhong W.Y."/>
            <person name="Peng D.H."/>
            <person name="Ahmad S."/>
            <person name="Lan S."/>
            <person name="Zhang J.S."/>
            <person name="Tsai W.C."/>
            <person name="Van de Peer Y."/>
            <person name="Liu Z.J."/>
        </authorList>
    </citation>
    <scope>NUCLEOTIDE SEQUENCE</scope>
    <source>
        <strain evidence="17">CP</strain>
    </source>
</reference>
<dbReference type="PANTHER" id="PTHR31803:SF3">
    <property type="entry name" value="ALTERNATIVE OXIDASE"/>
    <property type="match status" value="1"/>
</dbReference>
<dbReference type="InterPro" id="IPR038659">
    <property type="entry name" value="AOX_sf"/>
</dbReference>
<dbReference type="GO" id="GO:0010230">
    <property type="term" value="P:alternative respiration"/>
    <property type="evidence" value="ECO:0007669"/>
    <property type="project" value="TreeGrafter"/>
</dbReference>
<dbReference type="PANTHER" id="PTHR31803">
    <property type="entry name" value="ALTERNATIVE OXIDASE"/>
    <property type="match status" value="1"/>
</dbReference>
<name>A0AAV9DXE0_ACOCL</name>
<evidence type="ECO:0000256" key="6">
    <source>
        <dbReference type="ARBA" id="ARBA00022660"/>
    </source>
</evidence>
<comment type="caution">
    <text evidence="17">The sequence shown here is derived from an EMBL/GenBank/DDBJ whole genome shotgun (WGS) entry which is preliminary data.</text>
</comment>
<feature type="binding site" evidence="14">
    <location>
        <position position="145"/>
    </location>
    <ligand>
        <name>Fe cation</name>
        <dbReference type="ChEBI" id="CHEBI:24875"/>
        <label>2</label>
    </ligand>
</feature>
<dbReference type="Proteomes" id="UP001180020">
    <property type="component" value="Unassembled WGS sequence"/>
</dbReference>
<evidence type="ECO:0000313" key="18">
    <source>
        <dbReference type="Proteomes" id="UP001180020"/>
    </source>
</evidence>
<dbReference type="GO" id="GO:0009916">
    <property type="term" value="F:alternative oxidase activity"/>
    <property type="evidence" value="ECO:0007669"/>
    <property type="project" value="UniProtKB-UniRule"/>
</dbReference>
<evidence type="ECO:0000256" key="12">
    <source>
        <dbReference type="ARBA" id="ARBA00023004"/>
    </source>
</evidence>
<comment type="subcellular location">
    <subcellularLocation>
        <location evidence="2">Mitochondrion inner membrane</location>
        <topology evidence="2">Multi-pass membrane protein</topology>
    </subcellularLocation>
</comment>
<evidence type="ECO:0000256" key="14">
    <source>
        <dbReference type="PIRSR" id="PIRSR005229-1"/>
    </source>
</evidence>
<comment type="catalytic activity">
    <reaction evidence="1 15">
        <text>2 a ubiquinol + O2 = 2 a ubiquinone + 2 H2O</text>
        <dbReference type="Rhea" id="RHEA:30255"/>
        <dbReference type="Rhea" id="RHEA-COMP:9565"/>
        <dbReference type="Rhea" id="RHEA-COMP:9566"/>
        <dbReference type="ChEBI" id="CHEBI:15377"/>
        <dbReference type="ChEBI" id="CHEBI:15379"/>
        <dbReference type="ChEBI" id="CHEBI:16389"/>
        <dbReference type="ChEBI" id="CHEBI:17976"/>
        <dbReference type="EC" id="1.10.3.11"/>
    </reaction>
</comment>
<feature type="binding site" evidence="14">
    <location>
        <position position="148"/>
    </location>
    <ligand>
        <name>Fe cation</name>
        <dbReference type="ChEBI" id="CHEBI:24875"/>
        <label>2</label>
    </ligand>
</feature>
<protein>
    <recommendedName>
        <fullName evidence="15">Ubiquinol oxidase</fullName>
        <ecNumber evidence="15">1.10.3.11</ecNumber>
    </recommendedName>
</protein>
<evidence type="ECO:0000256" key="4">
    <source>
        <dbReference type="ARBA" id="ARBA00011748"/>
    </source>
</evidence>
<comment type="cofactor">
    <cofactor evidence="14 15">
        <name>Fe cation</name>
        <dbReference type="ChEBI" id="CHEBI:24875"/>
    </cofactor>
    <text evidence="14 15">Binds 2 iron ions per subunit.</text>
</comment>
<evidence type="ECO:0000256" key="9">
    <source>
        <dbReference type="ARBA" id="ARBA00022982"/>
    </source>
</evidence>
<proteinExistence type="inferred from homology"/>
<keyword evidence="12 14" id="KW-0408">Iron</keyword>
<feature type="binding site" evidence="14">
    <location>
        <position position="4"/>
    </location>
    <ligand>
        <name>Fe cation</name>
        <dbReference type="ChEBI" id="CHEBI:24875"/>
        <label>1</label>
    </ligand>
</feature>
<dbReference type="AlphaFoldDB" id="A0AAV9DXE0"/>